<keyword evidence="6" id="KW-0677">Repeat</keyword>
<dbReference type="InterPro" id="IPR027854">
    <property type="entry name" value="STMP1"/>
</dbReference>
<dbReference type="FunFam" id="3.80.10.10:FF:000722">
    <property type="entry name" value="Leucine-rich repeat receptor-like protein kinase"/>
    <property type="match status" value="1"/>
</dbReference>
<proteinExistence type="predicted"/>
<keyword evidence="7" id="KW-1133">Transmembrane helix</keyword>
<dbReference type="InterPro" id="IPR046956">
    <property type="entry name" value="RLP23-like"/>
</dbReference>
<keyword evidence="2" id="KW-0597">Phosphoprotein</keyword>
<dbReference type="SUPFAM" id="SSF52058">
    <property type="entry name" value="L domain-like"/>
    <property type="match status" value="1"/>
</dbReference>
<evidence type="ECO:0000259" key="11">
    <source>
        <dbReference type="Pfam" id="PF08263"/>
    </source>
</evidence>
<evidence type="ECO:0000256" key="9">
    <source>
        <dbReference type="ARBA" id="ARBA00023180"/>
    </source>
</evidence>
<keyword evidence="9" id="KW-0325">Glycoprotein</keyword>
<evidence type="ECO:0000256" key="10">
    <source>
        <dbReference type="SAM" id="SignalP"/>
    </source>
</evidence>
<dbReference type="Proteomes" id="UP000655225">
    <property type="component" value="Unassembled WGS sequence"/>
</dbReference>
<name>A0A834ZSI5_TETSI</name>
<dbReference type="GO" id="GO:0016020">
    <property type="term" value="C:membrane"/>
    <property type="evidence" value="ECO:0007669"/>
    <property type="project" value="UniProtKB-SubCell"/>
</dbReference>
<evidence type="ECO:0000256" key="3">
    <source>
        <dbReference type="ARBA" id="ARBA00022614"/>
    </source>
</evidence>
<dbReference type="InterPro" id="IPR032675">
    <property type="entry name" value="LRR_dom_sf"/>
</dbReference>
<dbReference type="InterPro" id="IPR013210">
    <property type="entry name" value="LRR_N_plant-typ"/>
</dbReference>
<dbReference type="AlphaFoldDB" id="A0A834ZSI5"/>
<feature type="signal peptide" evidence="10">
    <location>
        <begin position="1"/>
        <end position="17"/>
    </location>
</feature>
<dbReference type="Pfam" id="PF00560">
    <property type="entry name" value="LRR_1"/>
    <property type="match status" value="2"/>
</dbReference>
<evidence type="ECO:0000313" key="13">
    <source>
        <dbReference type="Proteomes" id="UP000655225"/>
    </source>
</evidence>
<dbReference type="EMBL" id="JABCRI010000001">
    <property type="protein sequence ID" value="KAF8412790.1"/>
    <property type="molecule type" value="Genomic_DNA"/>
</dbReference>
<evidence type="ECO:0000256" key="7">
    <source>
        <dbReference type="ARBA" id="ARBA00022989"/>
    </source>
</evidence>
<gene>
    <name evidence="12" type="ORF">HHK36_000760</name>
</gene>
<feature type="chain" id="PRO_5032932713" description="Leucine-rich repeat-containing N-terminal plant-type domain-containing protein" evidence="10">
    <location>
        <begin position="18"/>
        <end position="314"/>
    </location>
</feature>
<keyword evidence="5 10" id="KW-0732">Signal</keyword>
<evidence type="ECO:0000256" key="2">
    <source>
        <dbReference type="ARBA" id="ARBA00022553"/>
    </source>
</evidence>
<dbReference type="PANTHER" id="PTHR48063:SF98">
    <property type="entry name" value="LRR RECEPTOR-LIKE SERINE_THREONINE-PROTEIN KINASE FLS2"/>
    <property type="match status" value="1"/>
</dbReference>
<accession>A0A834ZSI5</accession>
<reference evidence="12 13" key="1">
    <citation type="submission" date="2020-04" db="EMBL/GenBank/DDBJ databases">
        <title>Plant Genome Project.</title>
        <authorList>
            <person name="Zhang R.-G."/>
        </authorList>
    </citation>
    <scope>NUCLEOTIDE SEQUENCE [LARGE SCALE GENOMIC DNA]</scope>
    <source>
        <strain evidence="12">YNK0</strain>
        <tissue evidence="12">Leaf</tissue>
    </source>
</reference>
<comment type="subcellular location">
    <subcellularLocation>
        <location evidence="1">Membrane</location>
        <topology evidence="1">Single-pass type I membrane protein</topology>
    </subcellularLocation>
</comment>
<protein>
    <recommendedName>
        <fullName evidence="11">Leucine-rich repeat-containing N-terminal plant-type domain-containing protein</fullName>
    </recommendedName>
</protein>
<evidence type="ECO:0000256" key="6">
    <source>
        <dbReference type="ARBA" id="ARBA00022737"/>
    </source>
</evidence>
<dbReference type="Gene3D" id="3.80.10.10">
    <property type="entry name" value="Ribonuclease Inhibitor"/>
    <property type="match status" value="2"/>
</dbReference>
<dbReference type="PANTHER" id="PTHR48063">
    <property type="entry name" value="LRR RECEPTOR-LIKE KINASE"/>
    <property type="match status" value="1"/>
</dbReference>
<keyword evidence="13" id="KW-1185">Reference proteome</keyword>
<organism evidence="12 13">
    <name type="scientific">Tetracentron sinense</name>
    <name type="common">Spur-leaf</name>
    <dbReference type="NCBI Taxonomy" id="13715"/>
    <lineage>
        <taxon>Eukaryota</taxon>
        <taxon>Viridiplantae</taxon>
        <taxon>Streptophyta</taxon>
        <taxon>Embryophyta</taxon>
        <taxon>Tracheophyta</taxon>
        <taxon>Spermatophyta</taxon>
        <taxon>Magnoliopsida</taxon>
        <taxon>Trochodendrales</taxon>
        <taxon>Trochodendraceae</taxon>
        <taxon>Tetracentron</taxon>
    </lineage>
</organism>
<keyword evidence="8" id="KW-0472">Membrane</keyword>
<feature type="domain" description="Leucine-rich repeat-containing N-terminal plant-type" evidence="11">
    <location>
        <begin position="74"/>
        <end position="112"/>
    </location>
</feature>
<evidence type="ECO:0000256" key="1">
    <source>
        <dbReference type="ARBA" id="ARBA00004479"/>
    </source>
</evidence>
<dbReference type="Pfam" id="PF08263">
    <property type="entry name" value="LRRNT_2"/>
    <property type="match status" value="1"/>
</dbReference>
<keyword evidence="4" id="KW-0812">Transmembrane</keyword>
<dbReference type="Pfam" id="PF15054">
    <property type="entry name" value="DUF4535"/>
    <property type="match status" value="1"/>
</dbReference>
<evidence type="ECO:0000256" key="8">
    <source>
        <dbReference type="ARBA" id="ARBA00023136"/>
    </source>
</evidence>
<keyword evidence="3" id="KW-0433">Leucine-rich repeat</keyword>
<evidence type="ECO:0000256" key="5">
    <source>
        <dbReference type="ARBA" id="ARBA00022729"/>
    </source>
</evidence>
<comment type="caution">
    <text evidence="12">The sequence shown here is derived from an EMBL/GenBank/DDBJ whole genome shotgun (WGS) entry which is preliminary data.</text>
</comment>
<dbReference type="OrthoDB" id="2012160at2759"/>
<evidence type="ECO:0000313" key="12">
    <source>
        <dbReference type="EMBL" id="KAF8412790.1"/>
    </source>
</evidence>
<evidence type="ECO:0000256" key="4">
    <source>
        <dbReference type="ARBA" id="ARBA00022692"/>
    </source>
</evidence>
<sequence length="314" mass="35107">MGIIRSSFSFLMGTVCGVYISQNYNVPNIKKLANTGLLMAKHYEENYRKPKKRDEDAFNFSLCCGDPNVACIERERQVLLSSKRGIKDPSNRLSYWAGDDQDCCTWTGIGCNNTTGHVVELQLGNPYSDYEVTGKIPEKIGDMTPLESLHLSRNHISGEIPQSLSNLAFLAQLNLSYNNLSRTIPSSTQLQSFGALSYIGNVELCGDPLIMNNCTGDEEFKGPNPIVNIKEEFEMTGFILAWGLDLCWDSGEFAVFYCSRRHGVLKSDLMAVLHKEVKFLDDDNREICSQIHLISSRSCNSLNPPHLTFGLLIL</sequence>
<dbReference type="InterPro" id="IPR001611">
    <property type="entry name" value="Leu-rich_rpt"/>
</dbReference>